<keyword evidence="1" id="KW-0963">Cytoplasm</keyword>
<evidence type="ECO:0000256" key="1">
    <source>
        <dbReference type="ARBA" id="ARBA00022490"/>
    </source>
</evidence>
<evidence type="ECO:0000259" key="7">
    <source>
        <dbReference type="Pfam" id="PF08468"/>
    </source>
</evidence>
<accession>A0A552X5T4</accession>
<evidence type="ECO:0000256" key="4">
    <source>
        <dbReference type="ARBA" id="ARBA00022679"/>
    </source>
</evidence>
<dbReference type="PROSITE" id="PS00092">
    <property type="entry name" value="N6_MTASE"/>
    <property type="match status" value="1"/>
</dbReference>
<dbReference type="Pfam" id="PF08468">
    <property type="entry name" value="MTS_N"/>
    <property type="match status" value="1"/>
</dbReference>
<feature type="domain" description="Methyltransferase small" evidence="6">
    <location>
        <begin position="175"/>
        <end position="340"/>
    </location>
</feature>
<evidence type="ECO:0000259" key="6">
    <source>
        <dbReference type="Pfam" id="PF05175"/>
    </source>
</evidence>
<feature type="domain" description="Methyltransferase small N-terminal" evidence="7">
    <location>
        <begin position="15"/>
        <end position="166"/>
    </location>
</feature>
<keyword evidence="5" id="KW-0949">S-adenosyl-L-methionine</keyword>
<evidence type="ECO:0000256" key="3">
    <source>
        <dbReference type="ARBA" id="ARBA00022603"/>
    </source>
</evidence>
<dbReference type="SUPFAM" id="SSF53335">
    <property type="entry name" value="S-adenosyl-L-methionine-dependent methyltransferases"/>
    <property type="match status" value="1"/>
</dbReference>
<keyword evidence="9" id="KW-1185">Reference proteome</keyword>
<proteinExistence type="predicted"/>
<dbReference type="PANTHER" id="PTHR47816">
    <property type="entry name" value="RIBOSOMAL RNA SMALL SUBUNIT METHYLTRANSFERASE C"/>
    <property type="match status" value="1"/>
</dbReference>
<evidence type="ECO:0000313" key="8">
    <source>
        <dbReference type="EMBL" id="TRW50346.1"/>
    </source>
</evidence>
<evidence type="ECO:0000256" key="5">
    <source>
        <dbReference type="ARBA" id="ARBA00022691"/>
    </source>
</evidence>
<dbReference type="InterPro" id="IPR007848">
    <property type="entry name" value="Small_mtfrase_dom"/>
</dbReference>
<dbReference type="GO" id="GO:0008990">
    <property type="term" value="F:rRNA (guanine-N2-)-methyltransferase activity"/>
    <property type="evidence" value="ECO:0007669"/>
    <property type="project" value="InterPro"/>
</dbReference>
<sequence>MKRSDYANMIDAAAQLILRQSESIHGNKLLLVNPAADTMDGLRDAWPERSLLSWSLHARSHNANDVTDFFTAHLTEPLDVDGVIVFLPKEKKLVAMLMANLAAVVPAGTPLWLSGHKDTGIKSQLKITHPGWSPFTKLASGNHCQLVQTQLNQSHDFDPEAWYQVYSVPTPGGALNVTTMPGVFSADHLDAGTELLLANMPSYVGGRVLDFGCGAGVISAWLAKNTGVKELFAIDASPLALAATARTLASFEVPHECIGSDGLAQSPRRLDWIITNPPFHTGKQIDYHITREFIQKSRQCLRKNGTLLLVANRFLPYRDVLADTFKKVDTIAENSRFIVWRAC</sequence>
<keyword evidence="4 8" id="KW-0808">Transferase</keyword>
<comment type="caution">
    <text evidence="8">The sequence shown here is derived from an EMBL/GenBank/DDBJ whole genome shotgun (WGS) entry which is preliminary data.</text>
</comment>
<evidence type="ECO:0000256" key="2">
    <source>
        <dbReference type="ARBA" id="ARBA00022552"/>
    </source>
</evidence>
<dbReference type="RefSeq" id="WP_143235238.1">
    <property type="nucleotide sequence ID" value="NZ_VJWL01000001.1"/>
</dbReference>
<dbReference type="Proteomes" id="UP000320359">
    <property type="component" value="Unassembled WGS sequence"/>
</dbReference>
<keyword evidence="3 8" id="KW-0489">Methyltransferase</keyword>
<gene>
    <name evidence="8" type="ORF">FM042_05820</name>
</gene>
<dbReference type="GO" id="GO:0003676">
    <property type="term" value="F:nucleic acid binding"/>
    <property type="evidence" value="ECO:0007669"/>
    <property type="project" value="InterPro"/>
</dbReference>
<dbReference type="InterPro" id="IPR046977">
    <property type="entry name" value="RsmC/RlmG"/>
</dbReference>
<dbReference type="InterPro" id="IPR013675">
    <property type="entry name" value="Mtase_sm_N"/>
</dbReference>
<protein>
    <submittedName>
        <fullName evidence="8">Class I SAM-dependent methyltransferase</fullName>
    </submittedName>
</protein>
<dbReference type="PANTHER" id="PTHR47816:SF4">
    <property type="entry name" value="RIBOSOMAL RNA SMALL SUBUNIT METHYLTRANSFERASE C"/>
    <property type="match status" value="1"/>
</dbReference>
<dbReference type="AlphaFoldDB" id="A0A552X5T4"/>
<dbReference type="OrthoDB" id="9816072at2"/>
<dbReference type="EMBL" id="VJWL01000001">
    <property type="protein sequence ID" value="TRW50346.1"/>
    <property type="molecule type" value="Genomic_DNA"/>
</dbReference>
<evidence type="ECO:0000313" key="9">
    <source>
        <dbReference type="Proteomes" id="UP000320359"/>
    </source>
</evidence>
<reference evidence="8 9" key="1">
    <citation type="submission" date="2019-07" db="EMBL/GenBank/DDBJ databases">
        <authorList>
            <person name="Yang M."/>
            <person name="Zhao D."/>
            <person name="Xiang H."/>
        </authorList>
    </citation>
    <scope>NUCLEOTIDE SEQUENCE [LARGE SCALE GENOMIC DNA]</scope>
    <source>
        <strain evidence="8 9">IM1326</strain>
    </source>
</reference>
<keyword evidence="2" id="KW-0698">rRNA processing</keyword>
<dbReference type="CDD" id="cd02440">
    <property type="entry name" value="AdoMet_MTases"/>
    <property type="match status" value="1"/>
</dbReference>
<dbReference type="Gene3D" id="3.40.50.150">
    <property type="entry name" value="Vaccinia Virus protein VP39"/>
    <property type="match status" value="2"/>
</dbReference>
<name>A0A552X5T4_9GAMM</name>
<organism evidence="8 9">
    <name type="scientific">Aliidiomarina halalkaliphila</name>
    <dbReference type="NCBI Taxonomy" id="2593535"/>
    <lineage>
        <taxon>Bacteria</taxon>
        <taxon>Pseudomonadati</taxon>
        <taxon>Pseudomonadota</taxon>
        <taxon>Gammaproteobacteria</taxon>
        <taxon>Alteromonadales</taxon>
        <taxon>Idiomarinaceae</taxon>
        <taxon>Aliidiomarina</taxon>
    </lineage>
</organism>
<dbReference type="InterPro" id="IPR002052">
    <property type="entry name" value="DNA_methylase_N6_adenine_CS"/>
</dbReference>
<dbReference type="Pfam" id="PF05175">
    <property type="entry name" value="MTS"/>
    <property type="match status" value="1"/>
</dbReference>
<dbReference type="InterPro" id="IPR029063">
    <property type="entry name" value="SAM-dependent_MTases_sf"/>
</dbReference>